<dbReference type="Pfam" id="PF00370">
    <property type="entry name" value="FGGY_N"/>
    <property type="match status" value="1"/>
</dbReference>
<dbReference type="InterPro" id="IPR006000">
    <property type="entry name" value="Xylulokinase"/>
</dbReference>
<dbReference type="AlphaFoldDB" id="A0A4R7J1E8"/>
<dbReference type="PROSITE" id="PS00933">
    <property type="entry name" value="FGGY_KINASES_1"/>
    <property type="match status" value="1"/>
</dbReference>
<comment type="catalytic activity">
    <reaction evidence="8 10">
        <text>D-xylulose + ATP = D-xylulose 5-phosphate + ADP + H(+)</text>
        <dbReference type="Rhea" id="RHEA:10964"/>
        <dbReference type="ChEBI" id="CHEBI:15378"/>
        <dbReference type="ChEBI" id="CHEBI:17140"/>
        <dbReference type="ChEBI" id="CHEBI:30616"/>
        <dbReference type="ChEBI" id="CHEBI:57737"/>
        <dbReference type="ChEBI" id="CHEBI:456216"/>
        <dbReference type="EC" id="2.7.1.17"/>
    </reaction>
</comment>
<keyword evidence="7 8" id="KW-0119">Carbohydrate metabolism</keyword>
<evidence type="ECO:0000256" key="2">
    <source>
        <dbReference type="ARBA" id="ARBA00022629"/>
    </source>
</evidence>
<feature type="active site" description="Proton acceptor" evidence="8">
    <location>
        <position position="223"/>
    </location>
</feature>
<dbReference type="Proteomes" id="UP000295371">
    <property type="component" value="Unassembled WGS sequence"/>
</dbReference>
<dbReference type="PIRSF" id="PIRSF000538">
    <property type="entry name" value="GlpK"/>
    <property type="match status" value="1"/>
</dbReference>
<dbReference type="GO" id="GO:0005524">
    <property type="term" value="F:ATP binding"/>
    <property type="evidence" value="ECO:0007669"/>
    <property type="project" value="UniProtKB-UniRule"/>
</dbReference>
<keyword evidence="6 8" id="KW-0067">ATP-binding</keyword>
<dbReference type="GO" id="GO:0042732">
    <property type="term" value="P:D-xylose metabolic process"/>
    <property type="evidence" value="ECO:0007669"/>
    <property type="project" value="UniProtKB-KW"/>
</dbReference>
<accession>A0A4R7J1E8</accession>
<dbReference type="InterPro" id="IPR043129">
    <property type="entry name" value="ATPase_NBD"/>
</dbReference>
<sequence>MTDLVLGVDSSTQSCKALVVDAADGTIVDLQQVAHPDGTEVDPSAWDKAFAEAAAPQLSRVKAVAIGGQQHGMVCLDAEDRVVRPALLWNDTRSAPQAAELIAELGGPEESARRTGSVLVPSITSTKLRWLAENEPENAQRTATVLLPHDYLTWKLQADSRRLVTDRSEASGTGYFSPQLDGWDTELVEMALGKVPRLPEIVAPEAAAGETAAGVILGAGMGDNAAAALGLDLQPGQVLVSLGTSGVASTVAEAPVADPTGMVAGFADATGRWLPISVTLNCARILQFARRLLGVDNDRLAELALAAPAGANGTVLLPYLDGERTPNRPNARGTLHGLTTATTPEDIARAAFEAMLCSVADEIQALDRLTARPTTSVMMIGGATRSPAVKEIAPAVLGMSVSLPADGEYVARGAARQAAWALSGKAEPPQWPQPDSETHTAQATPEVLQAYRQVRDLTEDWT</sequence>
<feature type="domain" description="Carbohydrate kinase FGGY N-terminal" evidence="12">
    <location>
        <begin position="5"/>
        <end position="221"/>
    </location>
</feature>
<feature type="compositionally biased region" description="Polar residues" evidence="11">
    <location>
        <begin position="433"/>
        <end position="443"/>
    </location>
</feature>
<keyword evidence="3 8" id="KW-0808">Transferase</keyword>
<evidence type="ECO:0000313" key="14">
    <source>
        <dbReference type="EMBL" id="TDT30971.1"/>
    </source>
</evidence>
<feature type="region of interest" description="Disordered" evidence="11">
    <location>
        <begin position="421"/>
        <end position="446"/>
    </location>
</feature>
<evidence type="ECO:0000256" key="1">
    <source>
        <dbReference type="ARBA" id="ARBA00009156"/>
    </source>
</evidence>
<dbReference type="Gene3D" id="3.30.420.40">
    <property type="match status" value="2"/>
</dbReference>
<evidence type="ECO:0000256" key="6">
    <source>
        <dbReference type="ARBA" id="ARBA00022840"/>
    </source>
</evidence>
<organism evidence="14 15">
    <name type="scientific">Naumannella halotolerans</name>
    <dbReference type="NCBI Taxonomy" id="993414"/>
    <lineage>
        <taxon>Bacteria</taxon>
        <taxon>Bacillati</taxon>
        <taxon>Actinomycetota</taxon>
        <taxon>Actinomycetes</taxon>
        <taxon>Propionibacteriales</taxon>
        <taxon>Propionibacteriaceae</taxon>
        <taxon>Naumannella</taxon>
    </lineage>
</organism>
<evidence type="ECO:0000256" key="3">
    <source>
        <dbReference type="ARBA" id="ARBA00022679"/>
    </source>
</evidence>
<keyword evidence="15" id="KW-1185">Reference proteome</keyword>
<evidence type="ECO:0000256" key="8">
    <source>
        <dbReference type="HAMAP-Rule" id="MF_02220"/>
    </source>
</evidence>
<evidence type="ECO:0000256" key="11">
    <source>
        <dbReference type="SAM" id="MobiDB-lite"/>
    </source>
</evidence>
<comment type="caution">
    <text evidence="14">The sequence shown here is derived from an EMBL/GenBank/DDBJ whole genome shotgun (WGS) entry which is preliminary data.</text>
</comment>
<dbReference type="SUPFAM" id="SSF53067">
    <property type="entry name" value="Actin-like ATPase domain"/>
    <property type="match status" value="2"/>
</dbReference>
<dbReference type="InterPro" id="IPR018483">
    <property type="entry name" value="Carb_kinase_FGGY_CS"/>
</dbReference>
<dbReference type="InterPro" id="IPR000577">
    <property type="entry name" value="Carb_kinase_FGGY"/>
</dbReference>
<reference evidence="14 15" key="1">
    <citation type="submission" date="2019-03" db="EMBL/GenBank/DDBJ databases">
        <title>Genomic Encyclopedia of Archaeal and Bacterial Type Strains, Phase II (KMG-II): from individual species to whole genera.</title>
        <authorList>
            <person name="Goeker M."/>
        </authorList>
    </citation>
    <scope>NUCLEOTIDE SEQUENCE [LARGE SCALE GENOMIC DNA]</scope>
    <source>
        <strain evidence="14 15">DSM 24323</strain>
    </source>
</reference>
<keyword evidence="2 8" id="KW-0859">Xylose metabolism</keyword>
<dbReference type="PANTHER" id="PTHR43095">
    <property type="entry name" value="SUGAR KINASE"/>
    <property type="match status" value="1"/>
</dbReference>
<protein>
    <recommendedName>
        <fullName evidence="8 10">Xylulose kinase</fullName>
        <shortName evidence="8 10">Xylulokinase</shortName>
        <ecNumber evidence="8 10">2.7.1.17</ecNumber>
    </recommendedName>
</protein>
<comment type="similarity">
    <text evidence="1 8 9">Belongs to the FGGY kinase family.</text>
</comment>
<evidence type="ECO:0000259" key="13">
    <source>
        <dbReference type="Pfam" id="PF02782"/>
    </source>
</evidence>
<dbReference type="EC" id="2.7.1.17" evidence="8 10"/>
<evidence type="ECO:0000256" key="10">
    <source>
        <dbReference type="RuleBase" id="RU364073"/>
    </source>
</evidence>
<dbReference type="PROSITE" id="PS00445">
    <property type="entry name" value="FGGY_KINASES_2"/>
    <property type="match status" value="1"/>
</dbReference>
<dbReference type="HAMAP" id="MF_02220">
    <property type="entry name" value="XylB"/>
    <property type="match status" value="1"/>
</dbReference>
<feature type="binding site" evidence="8">
    <location>
        <begin position="70"/>
        <end position="71"/>
    </location>
    <ligand>
        <name>substrate</name>
    </ligand>
</feature>
<dbReference type="RefSeq" id="WP_243831912.1">
    <property type="nucleotide sequence ID" value="NZ_SOAW01000002.1"/>
</dbReference>
<keyword evidence="4 8" id="KW-0547">Nucleotide-binding</keyword>
<dbReference type="GO" id="GO:0005998">
    <property type="term" value="P:xylulose catabolic process"/>
    <property type="evidence" value="ECO:0007669"/>
    <property type="project" value="UniProtKB-UniRule"/>
</dbReference>
<evidence type="ECO:0000256" key="9">
    <source>
        <dbReference type="RuleBase" id="RU003733"/>
    </source>
</evidence>
<comment type="function">
    <text evidence="8">Catalyzes the phosphorylation of D-xylulose to D-xylulose 5-phosphate.</text>
</comment>
<dbReference type="InterPro" id="IPR018485">
    <property type="entry name" value="FGGY_C"/>
</dbReference>
<proteinExistence type="inferred from homology"/>
<gene>
    <name evidence="8 10" type="primary">xylB</name>
    <name evidence="14" type="ORF">CLV29_2380</name>
</gene>
<evidence type="ECO:0000313" key="15">
    <source>
        <dbReference type="Proteomes" id="UP000295371"/>
    </source>
</evidence>
<evidence type="ECO:0000256" key="4">
    <source>
        <dbReference type="ARBA" id="ARBA00022741"/>
    </source>
</evidence>
<feature type="site" description="Important for activity" evidence="8">
    <location>
        <position position="9"/>
    </location>
</feature>
<dbReference type="GO" id="GO:0004856">
    <property type="term" value="F:D-xylulokinase activity"/>
    <property type="evidence" value="ECO:0007669"/>
    <property type="project" value="UniProtKB-UniRule"/>
</dbReference>
<keyword evidence="5 8" id="KW-0418">Kinase</keyword>
<name>A0A4R7J1E8_9ACTN</name>
<evidence type="ECO:0000256" key="7">
    <source>
        <dbReference type="ARBA" id="ARBA00023277"/>
    </source>
</evidence>
<dbReference type="NCBIfam" id="TIGR01312">
    <property type="entry name" value="XylB"/>
    <property type="match status" value="1"/>
</dbReference>
<dbReference type="EMBL" id="SOAW01000002">
    <property type="protein sequence ID" value="TDT30971.1"/>
    <property type="molecule type" value="Genomic_DNA"/>
</dbReference>
<dbReference type="InterPro" id="IPR050406">
    <property type="entry name" value="FGGY_Carb_Kinase"/>
</dbReference>
<dbReference type="Pfam" id="PF02782">
    <property type="entry name" value="FGGY_C"/>
    <property type="match status" value="1"/>
</dbReference>
<evidence type="ECO:0000259" key="12">
    <source>
        <dbReference type="Pfam" id="PF00370"/>
    </source>
</evidence>
<dbReference type="InterPro" id="IPR018484">
    <property type="entry name" value="FGGY_N"/>
</dbReference>
<evidence type="ECO:0000256" key="5">
    <source>
        <dbReference type="ARBA" id="ARBA00022777"/>
    </source>
</evidence>
<feature type="domain" description="Carbohydrate kinase FGGY C-terminal" evidence="13">
    <location>
        <begin position="239"/>
        <end position="422"/>
    </location>
</feature>
<dbReference type="PANTHER" id="PTHR43095:SF5">
    <property type="entry name" value="XYLULOSE KINASE"/>
    <property type="match status" value="1"/>
</dbReference>